<evidence type="ECO:0000313" key="2">
    <source>
        <dbReference type="Proteomes" id="UP000032142"/>
    </source>
</evidence>
<protein>
    <submittedName>
        <fullName evidence="1">Uncharacterized protein</fullName>
    </submittedName>
</protein>
<sequence>MDPLIRFHPNPTKSCYLISRRAINSA</sequence>
<dbReference type="Proteomes" id="UP000032142">
    <property type="component" value="Unassembled WGS sequence"/>
</dbReference>
<keyword evidence="2" id="KW-1185">Reference proteome</keyword>
<proteinExistence type="predicted"/>
<dbReference type="EMBL" id="KN404426">
    <property type="protein sequence ID" value="KHG15728.1"/>
    <property type="molecule type" value="Genomic_DNA"/>
</dbReference>
<reference evidence="2" key="1">
    <citation type="submission" date="2014-09" db="EMBL/GenBank/DDBJ databases">
        <authorList>
            <person name="Mudge J."/>
            <person name="Ramaraj T."/>
            <person name="Lindquist I.E."/>
            <person name="Bharti A.K."/>
            <person name="Sundararajan A."/>
            <person name="Cameron C.T."/>
            <person name="Woodward J.E."/>
            <person name="May G.D."/>
            <person name="Brubaker C."/>
            <person name="Broadhvest J."/>
            <person name="Wilkins T.A."/>
        </authorList>
    </citation>
    <scope>NUCLEOTIDE SEQUENCE</scope>
    <source>
        <strain evidence="2">cv. AKA8401</strain>
    </source>
</reference>
<evidence type="ECO:0000313" key="1">
    <source>
        <dbReference type="EMBL" id="KHG15728.1"/>
    </source>
</evidence>
<gene>
    <name evidence="1" type="ORF">F383_21042</name>
</gene>
<dbReference type="AlphaFoldDB" id="A0A0B0NMF5"/>
<name>A0A0B0NMF5_GOSAR</name>
<accession>A0A0B0NMF5</accession>
<organism evidence="1 2">
    <name type="scientific">Gossypium arboreum</name>
    <name type="common">Tree cotton</name>
    <name type="synonym">Gossypium nanking</name>
    <dbReference type="NCBI Taxonomy" id="29729"/>
    <lineage>
        <taxon>Eukaryota</taxon>
        <taxon>Viridiplantae</taxon>
        <taxon>Streptophyta</taxon>
        <taxon>Embryophyta</taxon>
        <taxon>Tracheophyta</taxon>
        <taxon>Spermatophyta</taxon>
        <taxon>Magnoliopsida</taxon>
        <taxon>eudicotyledons</taxon>
        <taxon>Gunneridae</taxon>
        <taxon>Pentapetalae</taxon>
        <taxon>rosids</taxon>
        <taxon>malvids</taxon>
        <taxon>Malvales</taxon>
        <taxon>Malvaceae</taxon>
        <taxon>Malvoideae</taxon>
        <taxon>Gossypium</taxon>
    </lineage>
</organism>